<name>A0AAQ1PB51_9PSED</name>
<protein>
    <submittedName>
        <fullName evidence="1">Uncharacterized protein</fullName>
    </submittedName>
</protein>
<evidence type="ECO:0000313" key="2">
    <source>
        <dbReference type="Proteomes" id="UP000294335"/>
    </source>
</evidence>
<organism evidence="1 2">
    <name type="scientific">Pseudomonas inefficax</name>
    <dbReference type="NCBI Taxonomy" id="2078786"/>
    <lineage>
        <taxon>Bacteria</taxon>
        <taxon>Pseudomonadati</taxon>
        <taxon>Pseudomonadota</taxon>
        <taxon>Gammaproteobacteria</taxon>
        <taxon>Pseudomonadales</taxon>
        <taxon>Pseudomonadaceae</taxon>
        <taxon>Pseudomonas</taxon>
    </lineage>
</organism>
<accession>A0AAQ1PB51</accession>
<proteinExistence type="predicted"/>
<gene>
    <name evidence="1" type="ORF">JV551A3_V1_1640102</name>
</gene>
<dbReference type="EMBL" id="OPYN01000164">
    <property type="protein sequence ID" value="SPO62026.1"/>
    <property type="molecule type" value="Genomic_DNA"/>
</dbReference>
<reference evidence="1 2" key="1">
    <citation type="submission" date="2018-02" db="EMBL/GenBank/DDBJ databases">
        <authorList>
            <person name="Dubost A."/>
        </authorList>
    </citation>
    <scope>NUCLEOTIDE SEQUENCE [LARGE SCALE GENOMIC DNA]</scope>
    <source>
        <strain evidence="2">JV551A3</strain>
    </source>
</reference>
<comment type="caution">
    <text evidence="1">The sequence shown here is derived from an EMBL/GenBank/DDBJ whole genome shotgun (WGS) entry which is preliminary data.</text>
</comment>
<dbReference type="Proteomes" id="UP000294335">
    <property type="component" value="Unassembled WGS sequence"/>
</dbReference>
<keyword evidence="2" id="KW-1185">Reference proteome</keyword>
<sequence>MLMTLFLKMKVFTDKAIEGWLFLRWYDDIEMIARMYRADYSNSSLSVVRGIKWNFKVTLVTLSMMEI</sequence>
<evidence type="ECO:0000313" key="1">
    <source>
        <dbReference type="EMBL" id="SPO62026.1"/>
    </source>
</evidence>
<dbReference type="AlphaFoldDB" id="A0AAQ1PB51"/>